<comment type="pathway">
    <text evidence="1">Purine metabolism; IMP biosynthesis via de novo pathway; N(1)-(5-phospho-D-ribosyl)glycinamide from 5-phospho-alpha-D-ribose 1-diphosphate: step 2/2.</text>
</comment>
<dbReference type="Pfam" id="PF02844">
    <property type="entry name" value="GARS_N"/>
    <property type="match status" value="1"/>
</dbReference>
<dbReference type="HAMAP" id="MF_00138">
    <property type="entry name" value="GARS"/>
    <property type="match status" value="1"/>
</dbReference>
<dbReference type="Gene3D" id="3.30.1490.20">
    <property type="entry name" value="ATP-grasp fold, A domain"/>
    <property type="match status" value="1"/>
</dbReference>
<evidence type="ECO:0000256" key="6">
    <source>
        <dbReference type="ARBA" id="ARBA00022840"/>
    </source>
</evidence>
<name>A0ABR1H216_9HYPO</name>
<evidence type="ECO:0000256" key="10">
    <source>
        <dbReference type="ARBA" id="ARBA00049057"/>
    </source>
</evidence>
<evidence type="ECO:0000256" key="7">
    <source>
        <dbReference type="ARBA" id="ARBA00038345"/>
    </source>
</evidence>
<keyword evidence="4 11" id="KW-0547">Nucleotide-binding</keyword>
<dbReference type="Pfam" id="PF02843">
    <property type="entry name" value="GARS_C"/>
    <property type="match status" value="1"/>
</dbReference>
<evidence type="ECO:0000256" key="9">
    <source>
        <dbReference type="ARBA" id="ARBA00042864"/>
    </source>
</evidence>
<dbReference type="InterPro" id="IPR000115">
    <property type="entry name" value="PRibGlycinamide_synth"/>
</dbReference>
<dbReference type="PROSITE" id="PS50975">
    <property type="entry name" value="ATP_GRASP"/>
    <property type="match status" value="1"/>
</dbReference>
<dbReference type="Pfam" id="PF01071">
    <property type="entry name" value="GARS_A"/>
    <property type="match status" value="1"/>
</dbReference>
<feature type="domain" description="ATP-grasp" evidence="12">
    <location>
        <begin position="120"/>
        <end position="329"/>
    </location>
</feature>
<evidence type="ECO:0000256" key="3">
    <source>
        <dbReference type="ARBA" id="ARBA00022598"/>
    </source>
</evidence>
<evidence type="ECO:0000256" key="8">
    <source>
        <dbReference type="ARBA" id="ARBA00042242"/>
    </source>
</evidence>
<dbReference type="Gene3D" id="3.90.600.10">
    <property type="entry name" value="Phosphoribosylglycinamide synthetase, C-terminal domain"/>
    <property type="match status" value="1"/>
</dbReference>
<dbReference type="PANTHER" id="PTHR43472:SF1">
    <property type="entry name" value="PHOSPHORIBOSYLAMINE--GLYCINE LIGASE, CHLOROPLASTIC"/>
    <property type="match status" value="1"/>
</dbReference>
<dbReference type="EC" id="6.3.4.13" evidence="2"/>
<evidence type="ECO:0000256" key="5">
    <source>
        <dbReference type="ARBA" id="ARBA00022755"/>
    </source>
</evidence>
<dbReference type="Gene3D" id="3.40.50.20">
    <property type="match status" value="1"/>
</dbReference>
<keyword evidence="5" id="KW-0658">Purine biosynthesis</keyword>
<protein>
    <recommendedName>
        <fullName evidence="2">phosphoribosylamine--glycine ligase</fullName>
        <ecNumber evidence="2">6.3.4.13</ecNumber>
    </recommendedName>
    <alternativeName>
        <fullName evidence="8">Glycinamide ribonucleotide synthetase</fullName>
    </alternativeName>
    <alternativeName>
        <fullName evidence="9">Phosphoribosylglycinamide synthetase</fullName>
    </alternativeName>
</protein>
<gene>
    <name evidence="13" type="ORF">QQX98_006244</name>
</gene>
<dbReference type="InterPro" id="IPR016185">
    <property type="entry name" value="PreATP-grasp_dom_sf"/>
</dbReference>
<dbReference type="InterPro" id="IPR013815">
    <property type="entry name" value="ATP_grasp_subdomain_1"/>
</dbReference>
<evidence type="ECO:0000256" key="2">
    <source>
        <dbReference type="ARBA" id="ARBA00013255"/>
    </source>
</evidence>
<dbReference type="InterPro" id="IPR020562">
    <property type="entry name" value="PRibGlycinamide_synth_N"/>
</dbReference>
<dbReference type="SMART" id="SM01210">
    <property type="entry name" value="GARS_C"/>
    <property type="match status" value="1"/>
</dbReference>
<evidence type="ECO:0000256" key="4">
    <source>
        <dbReference type="ARBA" id="ARBA00022741"/>
    </source>
</evidence>
<keyword evidence="6 11" id="KW-0067">ATP-binding</keyword>
<dbReference type="SUPFAM" id="SSF51246">
    <property type="entry name" value="Rudiment single hybrid motif"/>
    <property type="match status" value="1"/>
</dbReference>
<dbReference type="PROSITE" id="PS00184">
    <property type="entry name" value="GARS"/>
    <property type="match status" value="1"/>
</dbReference>
<organism evidence="13 14">
    <name type="scientific">Neonectria punicea</name>
    <dbReference type="NCBI Taxonomy" id="979145"/>
    <lineage>
        <taxon>Eukaryota</taxon>
        <taxon>Fungi</taxon>
        <taxon>Dikarya</taxon>
        <taxon>Ascomycota</taxon>
        <taxon>Pezizomycotina</taxon>
        <taxon>Sordariomycetes</taxon>
        <taxon>Hypocreomycetidae</taxon>
        <taxon>Hypocreales</taxon>
        <taxon>Nectriaceae</taxon>
        <taxon>Neonectria</taxon>
    </lineage>
</organism>
<evidence type="ECO:0000313" key="13">
    <source>
        <dbReference type="EMBL" id="KAK7414919.1"/>
    </source>
</evidence>
<keyword evidence="3" id="KW-0436">Ligase</keyword>
<dbReference type="InterPro" id="IPR037123">
    <property type="entry name" value="PRibGlycinamide_synth_C_sf"/>
</dbReference>
<dbReference type="SUPFAM" id="SSF52440">
    <property type="entry name" value="PreATP-grasp domain"/>
    <property type="match status" value="1"/>
</dbReference>
<dbReference type="PANTHER" id="PTHR43472">
    <property type="entry name" value="PHOSPHORIBOSYLAMINE--GLYCINE LIGASE"/>
    <property type="match status" value="1"/>
</dbReference>
<dbReference type="EMBL" id="JAZAVJ010000092">
    <property type="protein sequence ID" value="KAK7414919.1"/>
    <property type="molecule type" value="Genomic_DNA"/>
</dbReference>
<evidence type="ECO:0000313" key="14">
    <source>
        <dbReference type="Proteomes" id="UP001498476"/>
    </source>
</evidence>
<dbReference type="Gene3D" id="3.30.470.20">
    <property type="entry name" value="ATP-grasp fold, B domain"/>
    <property type="match status" value="1"/>
</dbReference>
<proteinExistence type="inferred from homology"/>
<dbReference type="InterPro" id="IPR011761">
    <property type="entry name" value="ATP-grasp"/>
</dbReference>
<reference evidence="13 14" key="1">
    <citation type="journal article" date="2025" name="Microbiol. Resour. Announc.">
        <title>Draft genome sequences for Neonectria magnoliae and Neonectria punicea, canker pathogens of Liriodendron tulipifera and Acer saccharum in West Virginia.</title>
        <authorList>
            <person name="Petronek H.M."/>
            <person name="Kasson M.T."/>
            <person name="Metheny A.M."/>
            <person name="Stauder C.M."/>
            <person name="Lovett B."/>
            <person name="Lynch S.C."/>
            <person name="Garnas J.R."/>
            <person name="Kasson L.R."/>
            <person name="Stajich J.E."/>
        </authorList>
    </citation>
    <scope>NUCLEOTIDE SEQUENCE [LARGE SCALE GENOMIC DNA]</scope>
    <source>
        <strain evidence="13 14">NRRL 64653</strain>
    </source>
</reference>
<comment type="catalytic activity">
    <reaction evidence="10">
        <text>2-formamido-N(1)-(5-O-phospho-beta-D-ribosyl)acetamidine + ATP = 5-amino-1-(5-phospho-beta-D-ribosyl)imidazole + ADP + phosphate + H(+)</text>
        <dbReference type="Rhea" id="RHEA:23032"/>
        <dbReference type="ChEBI" id="CHEBI:15378"/>
        <dbReference type="ChEBI" id="CHEBI:30616"/>
        <dbReference type="ChEBI" id="CHEBI:43474"/>
        <dbReference type="ChEBI" id="CHEBI:137981"/>
        <dbReference type="ChEBI" id="CHEBI:147287"/>
        <dbReference type="ChEBI" id="CHEBI:456216"/>
        <dbReference type="EC" id="6.3.3.1"/>
    </reaction>
</comment>
<comment type="similarity">
    <text evidence="7">Belongs to the GARS family.</text>
</comment>
<dbReference type="Proteomes" id="UP001498476">
    <property type="component" value="Unassembled WGS sequence"/>
</dbReference>
<dbReference type="InterPro" id="IPR020561">
    <property type="entry name" value="PRibGlycinamid_synth_ATP-grasp"/>
</dbReference>
<dbReference type="NCBIfam" id="TIGR00877">
    <property type="entry name" value="purD"/>
    <property type="match status" value="1"/>
</dbReference>
<dbReference type="InterPro" id="IPR011054">
    <property type="entry name" value="Rudment_hybrid_motif"/>
</dbReference>
<comment type="caution">
    <text evidence="13">The sequence shown here is derived from an EMBL/GenBank/DDBJ whole genome shotgun (WGS) entry which is preliminary data.</text>
</comment>
<evidence type="ECO:0000259" key="12">
    <source>
        <dbReference type="PROSITE" id="PS50975"/>
    </source>
</evidence>
<keyword evidence="14" id="KW-1185">Reference proteome</keyword>
<sequence>MPFRREGALRILLIGGGGREHAIAWALSKSPQVEKVFCAPGNGGTSNGFLKIENCSPSIGALDFNALLDFATVNGVNLVVPCPDAPLVKGITDHFRRKGFRVFGPSMDAARIEGSKYWAKDFMTRHGIPTATYRNFSAATDAFSFIEEQSETRFVVKASGLAVGKGVILTDSKEDAMAAIKDIMIDRIFGDAGDEIVIEEFLFGREISLTLITDGNVWKLFPAGQDAQRILDGNLGENTGGMGVCVPLELLSNSEFQQIESTILRPTIDGLKSEGYPFVGFICIGLMQTSVGLKLIEYNARFGDPEAQTLLPLMDSDSDLAEIMSSCIDGRLQAVHLGFEHKAAVSVVMAADGYPKLPQIGQLIQITPLPKHILLFHAGTKKKDDDFQTSGGRVLASVCVADSVKEAVQGAYEGVGYVHFSGKYYRTDIGSGYVV</sequence>
<accession>A0ABR1H216</accession>
<dbReference type="SMART" id="SM01209">
    <property type="entry name" value="GARS_A"/>
    <property type="match status" value="1"/>
</dbReference>
<evidence type="ECO:0000256" key="11">
    <source>
        <dbReference type="PROSITE-ProRule" id="PRU00409"/>
    </source>
</evidence>
<dbReference type="InterPro" id="IPR020559">
    <property type="entry name" value="PRibGlycinamide_synth_CS"/>
</dbReference>
<dbReference type="SUPFAM" id="SSF56059">
    <property type="entry name" value="Glutathione synthetase ATP-binding domain-like"/>
    <property type="match status" value="1"/>
</dbReference>
<evidence type="ECO:0000256" key="1">
    <source>
        <dbReference type="ARBA" id="ARBA00005174"/>
    </source>
</evidence>
<dbReference type="InterPro" id="IPR020560">
    <property type="entry name" value="PRibGlycinamide_synth_C-dom"/>
</dbReference>